<dbReference type="Gene3D" id="3.90.950.20">
    <property type="entry name" value="CinA-like"/>
    <property type="match status" value="1"/>
</dbReference>
<proteinExistence type="predicted"/>
<dbReference type="RefSeq" id="WP_058506190.1">
    <property type="nucleotide sequence ID" value="NZ_CAAAIK010000013.1"/>
</dbReference>
<organism evidence="2 3">
    <name type="scientific">Legionella quinlivanii</name>
    <dbReference type="NCBI Taxonomy" id="45073"/>
    <lineage>
        <taxon>Bacteria</taxon>
        <taxon>Pseudomonadati</taxon>
        <taxon>Pseudomonadota</taxon>
        <taxon>Gammaproteobacteria</taxon>
        <taxon>Legionellales</taxon>
        <taxon>Legionellaceae</taxon>
        <taxon>Legionella</taxon>
    </lineage>
</organism>
<dbReference type="PATRIC" id="fig|45073.5.peg.60"/>
<gene>
    <name evidence="2" type="primary">cinA_1</name>
    <name evidence="2" type="ORF">Lqui_0056</name>
</gene>
<comment type="caution">
    <text evidence="2">The sequence shown here is derived from an EMBL/GenBank/DDBJ whole genome shotgun (WGS) entry which is preliminary data.</text>
</comment>
<dbReference type="EMBL" id="LNYS01000001">
    <property type="protein sequence ID" value="KTD53101.1"/>
    <property type="molecule type" value="Genomic_DNA"/>
</dbReference>
<accession>A0A0W0Y819</accession>
<dbReference type="NCBIfam" id="TIGR00199">
    <property type="entry name" value="PncC_domain"/>
    <property type="match status" value="1"/>
</dbReference>
<evidence type="ECO:0000313" key="3">
    <source>
        <dbReference type="Proteomes" id="UP000054618"/>
    </source>
</evidence>
<sequence length="161" mass="17393">MEALLYQLKELFLAKGHCIATAESCTGGLVASELTEIPGSSQWFERGFVCYSNLSKQEMLGVDSLLIEQYGAVSQQVAEAMALGALQHSKASISLSITGIAGPEGGSIEKPVGTVWFGYASRTRNIVRTEHCHFSNCSRHQIRTRACRKALTGILALLSTQ</sequence>
<evidence type="ECO:0000313" key="2">
    <source>
        <dbReference type="EMBL" id="KTD53101.1"/>
    </source>
</evidence>
<dbReference type="InterPro" id="IPR008136">
    <property type="entry name" value="CinA_C"/>
</dbReference>
<feature type="domain" description="CinA C-terminal" evidence="1">
    <location>
        <begin position="6"/>
        <end position="156"/>
    </location>
</feature>
<dbReference type="SUPFAM" id="SSF142433">
    <property type="entry name" value="CinA-like"/>
    <property type="match status" value="1"/>
</dbReference>
<name>A0A0W0Y819_9GAMM</name>
<reference evidence="2 3" key="1">
    <citation type="submission" date="2015-11" db="EMBL/GenBank/DDBJ databases">
        <title>Genomic analysis of 38 Legionella species identifies large and diverse effector repertoires.</title>
        <authorList>
            <person name="Burstein D."/>
            <person name="Amaro F."/>
            <person name="Zusman T."/>
            <person name="Lifshitz Z."/>
            <person name="Cohen O."/>
            <person name="Gilbert J.A."/>
            <person name="Pupko T."/>
            <person name="Shuman H.A."/>
            <person name="Segal G."/>
        </authorList>
    </citation>
    <scope>NUCLEOTIDE SEQUENCE [LARGE SCALE GENOMIC DNA]</scope>
    <source>
        <strain evidence="2 3">CDC#1442-AUS-E</strain>
    </source>
</reference>
<evidence type="ECO:0000259" key="1">
    <source>
        <dbReference type="Pfam" id="PF02464"/>
    </source>
</evidence>
<protein>
    <submittedName>
        <fullName evidence="2">Competence-damage inducible protein CinA</fullName>
    </submittedName>
</protein>
<dbReference type="Pfam" id="PF02464">
    <property type="entry name" value="CinA"/>
    <property type="match status" value="1"/>
</dbReference>
<keyword evidence="3" id="KW-1185">Reference proteome</keyword>
<dbReference type="AlphaFoldDB" id="A0A0W0Y819"/>
<dbReference type="OrthoDB" id="9801454at2"/>
<dbReference type="InterPro" id="IPR036653">
    <property type="entry name" value="CinA-like_C"/>
</dbReference>
<dbReference type="Proteomes" id="UP000054618">
    <property type="component" value="Unassembled WGS sequence"/>
</dbReference>
<dbReference type="STRING" id="45073.Lqui_0056"/>